<dbReference type="AlphaFoldDB" id="A0A9P6T144"/>
<gene>
    <name evidence="1" type="ORF">BGZ80_008563</name>
</gene>
<protein>
    <recommendedName>
        <fullName evidence="3">Cyanocobalamin reductase (cyanide-eliminating)</fullName>
    </recommendedName>
</protein>
<sequence length="315" mass="35609">MTATAEQKHIFLTSLRESCRRLGLDVVHPFAAQSFNATEIGQQNPMPTFNQTSTLSFIIGNTKTFWETFLAQHCPSQIETEGERNDPMDYYCERLIPRVTLQALKDAGLYSDKEGQEFTTAFSVAFSHWKVTVPPAGTPPPGSKPTGFVPPPTKTLPIQQVAHAAGLAYLYRVAYLSVHPVYGPWFAMRSIVMVDLPYDVSDNEVLLIKDDSDQTGTFSTDSKPFELNPAFRDISPEEAEAMNASLEATKTVLLAKGWDARDWVEWVAFRQSLTTGRPDWQKWRYSENQMRYHYQKEPELLAESALKFQQGQQGQ</sequence>
<reference evidence="1" key="1">
    <citation type="journal article" date="2020" name="Fungal Divers.">
        <title>Resolving the Mortierellaceae phylogeny through synthesis of multi-gene phylogenetics and phylogenomics.</title>
        <authorList>
            <person name="Vandepol N."/>
            <person name="Liber J."/>
            <person name="Desiro A."/>
            <person name="Na H."/>
            <person name="Kennedy M."/>
            <person name="Barry K."/>
            <person name="Grigoriev I.V."/>
            <person name="Miller A.N."/>
            <person name="O'Donnell K."/>
            <person name="Stajich J.E."/>
            <person name="Bonito G."/>
        </authorList>
    </citation>
    <scope>NUCLEOTIDE SEQUENCE</scope>
    <source>
        <strain evidence="1">NRRL 2769</strain>
    </source>
</reference>
<comment type="caution">
    <text evidence="1">The sequence shown here is derived from an EMBL/GenBank/DDBJ whole genome shotgun (WGS) entry which is preliminary data.</text>
</comment>
<proteinExistence type="predicted"/>
<dbReference type="EMBL" id="JAAAID010000468">
    <property type="protein sequence ID" value="KAG0017163.1"/>
    <property type="molecule type" value="Genomic_DNA"/>
</dbReference>
<name>A0A9P6T144_9FUNG</name>
<keyword evidence="2" id="KW-1185">Reference proteome</keyword>
<evidence type="ECO:0008006" key="3">
    <source>
        <dbReference type="Google" id="ProtNLM"/>
    </source>
</evidence>
<evidence type="ECO:0000313" key="2">
    <source>
        <dbReference type="Proteomes" id="UP000703661"/>
    </source>
</evidence>
<accession>A0A9P6T144</accession>
<dbReference type="OrthoDB" id="409189at2759"/>
<dbReference type="Proteomes" id="UP000703661">
    <property type="component" value="Unassembled WGS sequence"/>
</dbReference>
<evidence type="ECO:0000313" key="1">
    <source>
        <dbReference type="EMBL" id="KAG0017163.1"/>
    </source>
</evidence>
<organism evidence="1 2">
    <name type="scientific">Entomortierella chlamydospora</name>
    <dbReference type="NCBI Taxonomy" id="101097"/>
    <lineage>
        <taxon>Eukaryota</taxon>
        <taxon>Fungi</taxon>
        <taxon>Fungi incertae sedis</taxon>
        <taxon>Mucoromycota</taxon>
        <taxon>Mortierellomycotina</taxon>
        <taxon>Mortierellomycetes</taxon>
        <taxon>Mortierellales</taxon>
        <taxon>Mortierellaceae</taxon>
        <taxon>Entomortierella</taxon>
    </lineage>
</organism>